<dbReference type="EMBL" id="CAJNNV010000845">
    <property type="protein sequence ID" value="CAE8583729.1"/>
    <property type="molecule type" value="Genomic_DNA"/>
</dbReference>
<feature type="region of interest" description="Disordered" evidence="1">
    <location>
        <begin position="1312"/>
        <end position="1349"/>
    </location>
</feature>
<feature type="region of interest" description="Disordered" evidence="1">
    <location>
        <begin position="1432"/>
        <end position="1582"/>
    </location>
</feature>
<feature type="compositionally biased region" description="Low complexity" evidence="1">
    <location>
        <begin position="1457"/>
        <end position="1498"/>
    </location>
</feature>
<dbReference type="SUPFAM" id="SSF53448">
    <property type="entry name" value="Nucleotide-diphospho-sugar transferases"/>
    <property type="match status" value="2"/>
</dbReference>
<dbReference type="InterPro" id="IPR050587">
    <property type="entry name" value="GNT1/Glycosyltrans_8"/>
</dbReference>
<feature type="compositionally biased region" description="Low complexity" evidence="1">
    <location>
        <begin position="1519"/>
        <end position="1539"/>
    </location>
</feature>
<dbReference type="PROSITE" id="PS50076">
    <property type="entry name" value="DNAJ_2"/>
    <property type="match status" value="1"/>
</dbReference>
<dbReference type="Gene3D" id="3.90.550.10">
    <property type="entry name" value="Spore Coat Polysaccharide Biosynthesis Protein SpsA, Chain A"/>
    <property type="match status" value="2"/>
</dbReference>
<dbReference type="InterPro" id="IPR036869">
    <property type="entry name" value="J_dom_sf"/>
</dbReference>
<dbReference type="PRINTS" id="PR00625">
    <property type="entry name" value="JDOMAIN"/>
</dbReference>
<evidence type="ECO:0000313" key="4">
    <source>
        <dbReference type="EMBL" id="CAE8583729.1"/>
    </source>
</evidence>
<evidence type="ECO:0000259" key="3">
    <source>
        <dbReference type="PROSITE" id="PS50076"/>
    </source>
</evidence>
<proteinExistence type="predicted"/>
<dbReference type="CDD" id="cd06257">
    <property type="entry name" value="DnaJ"/>
    <property type="match status" value="1"/>
</dbReference>
<feature type="compositionally biased region" description="Basic and acidic residues" evidence="1">
    <location>
        <begin position="1322"/>
        <end position="1331"/>
    </location>
</feature>
<name>A0A813DDS9_POLGL</name>
<feature type="chain" id="PRO_5032419375" description="J domain-containing protein" evidence="2">
    <location>
        <begin position="27"/>
        <end position="1676"/>
    </location>
</feature>
<protein>
    <recommendedName>
        <fullName evidence="3">J domain-containing protein</fullName>
    </recommendedName>
</protein>
<feature type="signal peptide" evidence="2">
    <location>
        <begin position="1"/>
        <end position="26"/>
    </location>
</feature>
<feature type="region of interest" description="Disordered" evidence="1">
    <location>
        <begin position="764"/>
        <end position="783"/>
    </location>
</feature>
<dbReference type="Pfam" id="PF00226">
    <property type="entry name" value="DnaJ"/>
    <property type="match status" value="1"/>
</dbReference>
<accession>A0A813DDS9</accession>
<reference evidence="4" key="1">
    <citation type="submission" date="2021-02" db="EMBL/GenBank/DDBJ databases">
        <authorList>
            <person name="Dougan E. K."/>
            <person name="Rhodes N."/>
            <person name="Thang M."/>
            <person name="Chan C."/>
        </authorList>
    </citation>
    <scope>NUCLEOTIDE SEQUENCE</scope>
</reference>
<dbReference type="Proteomes" id="UP000654075">
    <property type="component" value="Unassembled WGS sequence"/>
</dbReference>
<dbReference type="InterPro" id="IPR029044">
    <property type="entry name" value="Nucleotide-diphossugar_trans"/>
</dbReference>
<comment type="caution">
    <text evidence="4">The sequence shown here is derived from an EMBL/GenBank/DDBJ whole genome shotgun (WGS) entry which is preliminary data.</text>
</comment>
<keyword evidence="5" id="KW-1185">Reference proteome</keyword>
<dbReference type="SUPFAM" id="SSF46565">
    <property type="entry name" value="Chaperone J-domain"/>
    <property type="match status" value="1"/>
</dbReference>
<sequence>MSLLGLYRHGSLRRLLIVMFVIGAAAMPRSPRVRERPAQSSMEEDMNFPAHRQIPDQITEPLAYHRKFQPLLQQHEQIMGASFVPAVAARTAFVALLWGSDPDTLLMFWTLHRSMKDAGMTSDFIALIPEGDAAWAFRHVFDSDMLFLSVPGIPLSASMQFEIARQRWPWVMTKFVVFNMTGYDQVCYLDNDMFFAGTNTSITPEAIFSDCGEAELCMAPKAPDPEADLLPDVCSPGHNNVQMYNAGLMVVRPSKSRFEDLLRAIIGENRVFPLVCQNVINCYMAETQNKVSFSVLGTDWNNVEIIPRASTMFYHFSGVSKPYHPKLCANSGEDSCCAWCGHYCTPEALMCSQAAFQMSPRDFNIFRDKLLELQSIHGVMMGVPFDPPKNLFAFLIYSSRVSELINALAMQESLRENGWFREIAALLPEGDAAWAFKRPLEDAGILVVPVPQFALPPSMQVGFTLSHWGLVMTKFVIFNMTGYSQICILDTDMIFDGLRFGVRPQTIFSECGEVEFCAVLDLQPLWGQEAYRSESTIMMINGGIMVARPSKRRFQHLMQALKEETRVFILPEQMFISFYLAQPENNIKSKFLDLRWNVLDSTLDVFLNHYMDVYSKAHLLPFCDIDAEGGCDGLSRSSLIWQKFLYRASTCFSIRRWESCVEDEGCSWCGHYCAGRFVPCSAQVFSGSAPLRGLLGYDILNCNIYEFIHLINNLHIYKHIHNNIHRHIYHIRYQHVYDNREIHHHIDMNNNIHRDFYNSTTTSTISSSTTATTTTTSTSLGTTSETQQAQLWKQVTLSGELNMVVPNASAFVNDPAAKQGIAKSLANISGVDVSEVSVTFSLGTRRLSVRQLQSQSVIVDCTIKVYSPSATSYGDEIKGKIKAVPLAELGAQILKKNAAVSGTTYTITVAGITAEAMVDGEVVTSTSTTTSTETSTTTTTSTISSSTTATTTTTSTSLGTTSETQQAQLWRQVTLSGELNMVVPNASAFVNDPAAKQGIAKSLANISGVDVSEVSVTFSLGTRRLSVRQLQSQSVIVDYTIKVYSPSATSYGDEIKGKIKAVPLAELGAQILKNVAAVSGTTYTITVAGITAEAMVDGEVVTSSGSMKALPPTPEVGGSIRARTFLDYPLLGLEGWWLVLCSAARLVFADAEPRPKRRFQVACPTESSHSILIQLTVVPPGVSISLQDALELLRSQEDLHEDYNGRYYAYAMFSKESGKFYLGVRMCPQGVSSPEDDVKYQSSSSVKAFCLEPKTKTILTRHASKDAALRAECLLHELFDVARRPGFANKACQTLNGFDQTGSEHSLELKAKLSQARRGKTHSQESKDKTSHSHQGKTHGQEVKDKMSQAHLGKTLSLETKHKMSQAHLDKKLSQETKELAGVRSASITLFKGHGKTSRAAQMPRKSSSEFRVDARTCSTGTADLCAKCGSAKLDDPGIGATDSAPQDTHERGSAASPTNTTTTNNKNENSENSENNHNNNNNSNSSSITSPTNTTQSGNADDSNSTCHRETDSSTAINSNNNSHNNSNNNNNINDNNSQTGTADGGSTADDSAWHAKCTQGQSPAADEAEPDAPPPRSRAWMEANDGSKLLVDGLDFYGLLGVSQDAGPEDLRRGYREQALLWHPDKPGPQATERFQALSEAHEALADGIMTPCCRTSRRRGPQLRSCTRRASRK</sequence>
<dbReference type="PANTHER" id="PTHR11183">
    <property type="entry name" value="GLYCOGENIN SUBFAMILY MEMBER"/>
    <property type="match status" value="1"/>
</dbReference>
<evidence type="ECO:0000313" key="5">
    <source>
        <dbReference type="Proteomes" id="UP000654075"/>
    </source>
</evidence>
<feature type="region of interest" description="Disordered" evidence="1">
    <location>
        <begin position="925"/>
        <end position="963"/>
    </location>
</feature>
<dbReference type="InterPro" id="IPR003611">
    <property type="entry name" value="NUMOD3"/>
</dbReference>
<dbReference type="InterPro" id="IPR001623">
    <property type="entry name" value="DnaJ_domain"/>
</dbReference>
<dbReference type="Gene3D" id="1.10.287.110">
    <property type="entry name" value="DnaJ domain"/>
    <property type="match status" value="1"/>
</dbReference>
<keyword evidence="2" id="KW-0732">Signal</keyword>
<feature type="compositionally biased region" description="Basic and acidic residues" evidence="1">
    <location>
        <begin position="1339"/>
        <end position="1348"/>
    </location>
</feature>
<evidence type="ECO:0000256" key="2">
    <source>
        <dbReference type="SAM" id="SignalP"/>
    </source>
</evidence>
<evidence type="ECO:0000256" key="1">
    <source>
        <dbReference type="SAM" id="MobiDB-lite"/>
    </source>
</evidence>
<dbReference type="SMART" id="SM00496">
    <property type="entry name" value="IENR2"/>
    <property type="match status" value="5"/>
</dbReference>
<gene>
    <name evidence="4" type="ORF">PGLA1383_LOCUS2681</name>
</gene>
<organism evidence="4 5">
    <name type="scientific">Polarella glacialis</name>
    <name type="common">Dinoflagellate</name>
    <dbReference type="NCBI Taxonomy" id="89957"/>
    <lineage>
        <taxon>Eukaryota</taxon>
        <taxon>Sar</taxon>
        <taxon>Alveolata</taxon>
        <taxon>Dinophyceae</taxon>
        <taxon>Suessiales</taxon>
        <taxon>Suessiaceae</taxon>
        <taxon>Polarella</taxon>
    </lineage>
</organism>
<feature type="domain" description="J" evidence="3">
    <location>
        <begin position="1597"/>
        <end position="1667"/>
    </location>
</feature>
<dbReference type="Pfam" id="PF07460">
    <property type="entry name" value="NUMOD3"/>
    <property type="match status" value="1"/>
</dbReference>
<dbReference type="GO" id="GO:0003677">
    <property type="term" value="F:DNA binding"/>
    <property type="evidence" value="ECO:0007669"/>
    <property type="project" value="InterPro"/>
</dbReference>
<dbReference type="SMART" id="SM00271">
    <property type="entry name" value="DnaJ"/>
    <property type="match status" value="1"/>
</dbReference>